<dbReference type="PANTHER" id="PTHR47197">
    <property type="entry name" value="PROTEIN NIRF"/>
    <property type="match status" value="1"/>
</dbReference>
<name>A0ABQ3XXJ0_9ACTN</name>
<keyword evidence="1" id="KW-0418">Kinase</keyword>
<comment type="caution">
    <text evidence="1">The sequence shown here is derived from an EMBL/GenBank/DDBJ whole genome shotgun (WGS) entry which is preliminary data.</text>
</comment>
<keyword evidence="2" id="KW-1185">Reference proteome</keyword>
<reference evidence="1 2" key="1">
    <citation type="submission" date="2021-01" db="EMBL/GenBank/DDBJ databases">
        <title>Whole genome shotgun sequence of Actinoplanes deccanensis NBRC 13994.</title>
        <authorList>
            <person name="Komaki H."/>
            <person name="Tamura T."/>
        </authorList>
    </citation>
    <scope>NUCLEOTIDE SEQUENCE [LARGE SCALE GENOMIC DNA]</scope>
    <source>
        <strain evidence="1 2">NBRC 13994</strain>
    </source>
</reference>
<evidence type="ECO:0000313" key="2">
    <source>
        <dbReference type="Proteomes" id="UP000609879"/>
    </source>
</evidence>
<organism evidence="1 2">
    <name type="scientific">Paractinoplanes deccanensis</name>
    <dbReference type="NCBI Taxonomy" id="113561"/>
    <lineage>
        <taxon>Bacteria</taxon>
        <taxon>Bacillati</taxon>
        <taxon>Actinomycetota</taxon>
        <taxon>Actinomycetes</taxon>
        <taxon>Micromonosporales</taxon>
        <taxon>Micromonosporaceae</taxon>
        <taxon>Paractinoplanes</taxon>
    </lineage>
</organism>
<dbReference type="PANTHER" id="PTHR47197:SF3">
    <property type="entry name" value="DIHYDRO-HEME D1 DEHYDROGENASE"/>
    <property type="match status" value="1"/>
</dbReference>
<dbReference type="SUPFAM" id="SSF50974">
    <property type="entry name" value="Nitrous oxide reductase, N-terminal domain"/>
    <property type="match status" value="1"/>
</dbReference>
<dbReference type="InterPro" id="IPR051200">
    <property type="entry name" value="Host-pathogen_enzymatic-act"/>
</dbReference>
<evidence type="ECO:0000313" key="1">
    <source>
        <dbReference type="EMBL" id="GID72466.1"/>
    </source>
</evidence>
<dbReference type="InterPro" id="IPR011045">
    <property type="entry name" value="N2O_reductase_N"/>
</dbReference>
<protein>
    <submittedName>
        <fullName evidence="1">Serine/threonine protein kinase</fullName>
    </submittedName>
</protein>
<keyword evidence="1" id="KW-0808">Transferase</keyword>
<proteinExistence type="predicted"/>
<dbReference type="EMBL" id="BOMI01000016">
    <property type="protein sequence ID" value="GID72466.1"/>
    <property type="molecule type" value="Genomic_DNA"/>
</dbReference>
<dbReference type="InterPro" id="IPR015943">
    <property type="entry name" value="WD40/YVTN_repeat-like_dom_sf"/>
</dbReference>
<keyword evidence="1" id="KW-0723">Serine/threonine-protein kinase</keyword>
<dbReference type="Proteomes" id="UP000609879">
    <property type="component" value="Unassembled WGS sequence"/>
</dbReference>
<sequence length="375" mass="40866">MFVGNNWEGTVDVIRPSGDYAKLGRLDVVPDRDQRMAEIALNPVRLAFFLGIRLGPGEGHDQLVDDMYTTPDGTALVASRPSFADVVSIDLATGAIRWRFPVSGYRSDHMAVSPDGRSVAVSASTSNTVHVLDIVTGRQLGSFTTGDKPHENIYTDGGRYLWNSSIGEVNTSLDDPWLDFTKGDRRITIADTRTFQVVRTIDMRQRLDAFGRRDLSDAVRPAVLTPDESKLYFQVSFFAGLIEYDVASDRITRVKPLPLNPATSTDRTTWVNDSRHHGLSISPDGAKLCAAGTMDDYVTVVDRATLAEGPLVEASKPYWATVSADGRDCVISESGADRVSAISFATGRRVASVAVGDHPQRVRVGQLPAGWRPPA</sequence>
<dbReference type="GO" id="GO:0004674">
    <property type="term" value="F:protein serine/threonine kinase activity"/>
    <property type="evidence" value="ECO:0007669"/>
    <property type="project" value="UniProtKB-KW"/>
</dbReference>
<dbReference type="Gene3D" id="2.130.10.10">
    <property type="entry name" value="YVTN repeat-like/Quinoprotein amine dehydrogenase"/>
    <property type="match status" value="2"/>
</dbReference>
<gene>
    <name evidence="1" type="ORF">Ade02nite_11070</name>
</gene>
<accession>A0ABQ3XXJ0</accession>